<protein>
    <recommendedName>
        <fullName evidence="3">Encoded protein</fullName>
    </recommendedName>
</protein>
<keyword evidence="2" id="KW-1185">Reference proteome</keyword>
<proteinExistence type="predicted"/>
<organism evidence="1 2">
    <name type="scientific">Dunaliella salina</name>
    <name type="common">Green alga</name>
    <name type="synonym">Protococcus salinus</name>
    <dbReference type="NCBI Taxonomy" id="3046"/>
    <lineage>
        <taxon>Eukaryota</taxon>
        <taxon>Viridiplantae</taxon>
        <taxon>Chlorophyta</taxon>
        <taxon>core chlorophytes</taxon>
        <taxon>Chlorophyceae</taxon>
        <taxon>CS clade</taxon>
        <taxon>Chlamydomonadales</taxon>
        <taxon>Dunaliellaceae</taxon>
        <taxon>Dunaliella</taxon>
    </lineage>
</organism>
<comment type="caution">
    <text evidence="1">The sequence shown here is derived from an EMBL/GenBank/DDBJ whole genome shotgun (WGS) entry which is preliminary data.</text>
</comment>
<name>A0ABQ7GZB1_DUNSA</name>
<dbReference type="Proteomes" id="UP000815325">
    <property type="component" value="Unassembled WGS sequence"/>
</dbReference>
<evidence type="ECO:0000313" key="2">
    <source>
        <dbReference type="Proteomes" id="UP000815325"/>
    </source>
</evidence>
<sequence>MTIYARKSQNRVFVCPNQVLILLRNVRLPNANCPIDLHHTLFTVNHYCDRKDLVGIHSTPHINEGKGDTKG</sequence>
<dbReference type="EMBL" id="MU069528">
    <property type="protein sequence ID" value="KAF5839945.1"/>
    <property type="molecule type" value="Genomic_DNA"/>
</dbReference>
<gene>
    <name evidence="1" type="ORF">DUNSADRAFT_18226</name>
</gene>
<evidence type="ECO:0000313" key="1">
    <source>
        <dbReference type="EMBL" id="KAF5839945.1"/>
    </source>
</evidence>
<evidence type="ECO:0008006" key="3">
    <source>
        <dbReference type="Google" id="ProtNLM"/>
    </source>
</evidence>
<accession>A0ABQ7GZB1</accession>
<reference evidence="1" key="1">
    <citation type="submission" date="2017-08" db="EMBL/GenBank/DDBJ databases">
        <authorList>
            <person name="Polle J.E."/>
            <person name="Barry K."/>
            <person name="Cushman J."/>
            <person name="Schmutz J."/>
            <person name="Tran D."/>
            <person name="Hathwaick L.T."/>
            <person name="Yim W.C."/>
            <person name="Jenkins J."/>
            <person name="Mckie-Krisberg Z.M."/>
            <person name="Prochnik S."/>
            <person name="Lindquist E."/>
            <person name="Dockter R.B."/>
            <person name="Adam C."/>
            <person name="Molina H."/>
            <person name="Bunkerborg J."/>
            <person name="Jin E."/>
            <person name="Buchheim M."/>
            <person name="Magnuson J."/>
        </authorList>
    </citation>
    <scope>NUCLEOTIDE SEQUENCE</scope>
    <source>
        <strain evidence="1">CCAP 19/18</strain>
    </source>
</reference>